<dbReference type="InterPro" id="IPR012442">
    <property type="entry name" value="DUF1645_plant"/>
</dbReference>
<proteinExistence type="predicted"/>
<dbReference type="EMBL" id="BQKI01000082">
    <property type="protein sequence ID" value="GJN31234.1"/>
    <property type="molecule type" value="Genomic_DNA"/>
</dbReference>
<keyword evidence="3" id="KW-1185">Reference proteome</keyword>
<feature type="compositionally biased region" description="Pro residues" evidence="1">
    <location>
        <begin position="140"/>
        <end position="160"/>
    </location>
</feature>
<evidence type="ECO:0000313" key="2">
    <source>
        <dbReference type="EMBL" id="GJN31234.1"/>
    </source>
</evidence>
<feature type="compositionally biased region" description="Basic residues" evidence="1">
    <location>
        <begin position="207"/>
        <end position="231"/>
    </location>
</feature>
<evidence type="ECO:0000313" key="3">
    <source>
        <dbReference type="Proteomes" id="UP001054889"/>
    </source>
</evidence>
<dbReference type="Pfam" id="PF07816">
    <property type="entry name" value="DUF1645"/>
    <property type="match status" value="1"/>
</dbReference>
<organism evidence="2 3">
    <name type="scientific">Eleusine coracana subsp. coracana</name>
    <dbReference type="NCBI Taxonomy" id="191504"/>
    <lineage>
        <taxon>Eukaryota</taxon>
        <taxon>Viridiplantae</taxon>
        <taxon>Streptophyta</taxon>
        <taxon>Embryophyta</taxon>
        <taxon>Tracheophyta</taxon>
        <taxon>Spermatophyta</taxon>
        <taxon>Magnoliopsida</taxon>
        <taxon>Liliopsida</taxon>
        <taxon>Poales</taxon>
        <taxon>Poaceae</taxon>
        <taxon>PACMAD clade</taxon>
        <taxon>Chloridoideae</taxon>
        <taxon>Cynodonteae</taxon>
        <taxon>Eleusininae</taxon>
        <taxon>Eleusine</taxon>
    </lineage>
</organism>
<comment type="caution">
    <text evidence="2">The sequence shown here is derived from an EMBL/GenBank/DDBJ whole genome shotgun (WGS) entry which is preliminary data.</text>
</comment>
<feature type="compositionally biased region" description="Basic and acidic residues" evidence="1">
    <location>
        <begin position="162"/>
        <end position="174"/>
    </location>
</feature>
<feature type="region of interest" description="Disordered" evidence="1">
    <location>
        <begin position="1"/>
        <end position="280"/>
    </location>
</feature>
<dbReference type="AlphaFoldDB" id="A0AAV5F8P3"/>
<feature type="compositionally biased region" description="Basic residues" evidence="1">
    <location>
        <begin position="94"/>
        <end position="104"/>
    </location>
</feature>
<reference evidence="2" key="1">
    <citation type="journal article" date="2018" name="DNA Res.">
        <title>Multiple hybrid de novo genome assembly of finger millet, an orphan allotetraploid crop.</title>
        <authorList>
            <person name="Hatakeyama M."/>
            <person name="Aluri S."/>
            <person name="Balachadran M.T."/>
            <person name="Sivarajan S.R."/>
            <person name="Patrignani A."/>
            <person name="Gruter S."/>
            <person name="Poveda L."/>
            <person name="Shimizu-Inatsugi R."/>
            <person name="Baeten J."/>
            <person name="Francoijs K.J."/>
            <person name="Nataraja K.N."/>
            <person name="Reddy Y.A.N."/>
            <person name="Phadnis S."/>
            <person name="Ravikumar R.L."/>
            <person name="Schlapbach R."/>
            <person name="Sreeman S.M."/>
            <person name="Shimizu K.K."/>
        </authorList>
    </citation>
    <scope>NUCLEOTIDE SEQUENCE</scope>
</reference>
<dbReference type="Proteomes" id="UP001054889">
    <property type="component" value="Unassembled WGS sequence"/>
</dbReference>
<feature type="compositionally biased region" description="Low complexity" evidence="1">
    <location>
        <begin position="232"/>
        <end position="256"/>
    </location>
</feature>
<sequence length="280" mass="30216">MISADELFHNGQIRPLTLPPLPDLDPDGSDDDDGGPLRRARGRDVTPRCGSVHRRARSISPLRSASPRLKLLSVTAPDLARPAPAKEEEATFRRLPRRPARHPLRPLPPPPRQRRPAPAGPGAGYSSRTCSSTAARASRPPAPTTPPPPSPSARGPSPPRGRPRDRVAAKLARAERRRRRRPMLPQAASRTAGQGGKLEGRGGRAGAVRRWRRRTSGCTRRRTGRRRRRCGGARSCRTGRASSAASASAHADTARCTASPKPSTPSSRGENRKSGESQEI</sequence>
<feature type="compositionally biased region" description="Acidic residues" evidence="1">
    <location>
        <begin position="24"/>
        <end position="34"/>
    </location>
</feature>
<gene>
    <name evidence="2" type="primary">gb19604</name>
    <name evidence="2" type="ORF">PR202_gb19604</name>
</gene>
<accession>A0AAV5F8P3</accession>
<evidence type="ECO:0000256" key="1">
    <source>
        <dbReference type="SAM" id="MobiDB-lite"/>
    </source>
</evidence>
<reference evidence="2" key="2">
    <citation type="submission" date="2021-12" db="EMBL/GenBank/DDBJ databases">
        <title>Resequencing data analysis of finger millet.</title>
        <authorList>
            <person name="Hatakeyama M."/>
            <person name="Aluri S."/>
            <person name="Balachadran M.T."/>
            <person name="Sivarajan S.R."/>
            <person name="Poveda L."/>
            <person name="Shimizu-Inatsugi R."/>
            <person name="Schlapbach R."/>
            <person name="Sreeman S.M."/>
            <person name="Shimizu K.K."/>
        </authorList>
    </citation>
    <scope>NUCLEOTIDE SEQUENCE</scope>
</reference>
<feature type="compositionally biased region" description="Low complexity" evidence="1">
    <location>
        <begin position="124"/>
        <end position="139"/>
    </location>
</feature>
<protein>
    <submittedName>
        <fullName evidence="2">Uncharacterized protein</fullName>
    </submittedName>
</protein>
<name>A0AAV5F8P3_ELECO</name>
<feature type="compositionally biased region" description="Basic and acidic residues" evidence="1">
    <location>
        <begin position="269"/>
        <end position="280"/>
    </location>
</feature>